<comment type="subcellular location">
    <subcellularLocation>
        <location evidence="1">Membrane</location>
        <topology evidence="1">Multi-pass membrane protein</topology>
    </subcellularLocation>
</comment>
<feature type="transmembrane region" description="Helical" evidence="5">
    <location>
        <begin position="246"/>
        <end position="271"/>
    </location>
</feature>
<dbReference type="OrthoDB" id="2213137at2759"/>
<dbReference type="PANTHER" id="PTHR11360">
    <property type="entry name" value="MONOCARBOXYLATE TRANSPORTER"/>
    <property type="match status" value="1"/>
</dbReference>
<evidence type="ECO:0000313" key="7">
    <source>
        <dbReference type="Proteomes" id="UP000554235"/>
    </source>
</evidence>
<keyword evidence="5" id="KW-0812">Transmembrane</keyword>
<feature type="transmembrane region" description="Helical" evidence="5">
    <location>
        <begin position="50"/>
        <end position="67"/>
    </location>
</feature>
<dbReference type="InterPro" id="IPR050327">
    <property type="entry name" value="Proton-linked_MCT"/>
</dbReference>
<keyword evidence="5" id="KW-0472">Membrane</keyword>
<evidence type="ECO:0000256" key="1">
    <source>
        <dbReference type="ARBA" id="ARBA00004141"/>
    </source>
</evidence>
<feature type="transmembrane region" description="Helical" evidence="5">
    <location>
        <begin position="385"/>
        <end position="408"/>
    </location>
</feature>
<proteinExistence type="inferred from homology"/>
<evidence type="ECO:0000313" key="6">
    <source>
        <dbReference type="EMBL" id="KAF4468334.1"/>
    </source>
</evidence>
<organism evidence="6 7">
    <name type="scientific">Fusarium albosuccineum</name>
    <dbReference type="NCBI Taxonomy" id="1237068"/>
    <lineage>
        <taxon>Eukaryota</taxon>
        <taxon>Fungi</taxon>
        <taxon>Dikarya</taxon>
        <taxon>Ascomycota</taxon>
        <taxon>Pezizomycotina</taxon>
        <taxon>Sordariomycetes</taxon>
        <taxon>Hypocreomycetidae</taxon>
        <taxon>Hypocreales</taxon>
        <taxon>Nectriaceae</taxon>
        <taxon>Fusarium</taxon>
        <taxon>Fusarium decemcellulare species complex</taxon>
    </lineage>
</organism>
<gene>
    <name evidence="6" type="ORF">FALBO_4787</name>
</gene>
<feature type="transmembrane region" description="Helical" evidence="5">
    <location>
        <begin position="213"/>
        <end position="234"/>
    </location>
</feature>
<feature type="region of interest" description="Disordered" evidence="4">
    <location>
        <begin position="1"/>
        <end position="20"/>
    </location>
</feature>
<dbReference type="PANTHER" id="PTHR11360:SF287">
    <property type="entry name" value="MFS MONOCARBOXYLATE TRANSPORTER"/>
    <property type="match status" value="1"/>
</dbReference>
<dbReference type="InterPro" id="IPR036259">
    <property type="entry name" value="MFS_trans_sf"/>
</dbReference>
<dbReference type="EMBL" id="JAADYS010000632">
    <property type="protein sequence ID" value="KAF4468334.1"/>
    <property type="molecule type" value="Genomic_DNA"/>
</dbReference>
<evidence type="ECO:0000256" key="2">
    <source>
        <dbReference type="ARBA" id="ARBA00006727"/>
    </source>
</evidence>
<feature type="transmembrane region" description="Helical" evidence="5">
    <location>
        <begin position="79"/>
        <end position="97"/>
    </location>
</feature>
<keyword evidence="7" id="KW-1185">Reference proteome</keyword>
<evidence type="ECO:0000256" key="5">
    <source>
        <dbReference type="SAM" id="Phobius"/>
    </source>
</evidence>
<dbReference type="Gene3D" id="1.20.1250.20">
    <property type="entry name" value="MFS general substrate transporter like domains"/>
    <property type="match status" value="2"/>
</dbReference>
<dbReference type="SUPFAM" id="SSF103473">
    <property type="entry name" value="MFS general substrate transporter"/>
    <property type="match status" value="1"/>
</dbReference>
<keyword evidence="5" id="KW-1133">Transmembrane helix</keyword>
<evidence type="ECO:0000256" key="3">
    <source>
        <dbReference type="ARBA" id="ARBA00023180"/>
    </source>
</evidence>
<dbReference type="Proteomes" id="UP000554235">
    <property type="component" value="Unassembled WGS sequence"/>
</dbReference>
<accession>A0A8H4LI28</accession>
<feature type="transmembrane region" description="Helical" evidence="5">
    <location>
        <begin position="172"/>
        <end position="192"/>
    </location>
</feature>
<feature type="compositionally biased region" description="Basic and acidic residues" evidence="4">
    <location>
        <begin position="10"/>
        <end position="20"/>
    </location>
</feature>
<protein>
    <recommendedName>
        <fullName evidence="8">Major facilitator superfamily (MFS) profile domain-containing protein</fullName>
    </recommendedName>
</protein>
<dbReference type="AlphaFoldDB" id="A0A8H4LI28"/>
<keyword evidence="3" id="KW-0325">Glycoprotein</keyword>
<sequence>MISSSVELYNPREDLGGRDDPVPRLSAVMDELPEGRHEFSLPPADRGKEAWLFLFASFCLEALTWVVALQRRYPRASRYAPAAGLMIMGVALTASSFSQTVPHLIFTQGVLYALAGSVSYCPCMIWLEEWFVQRRGLAFGIMWSGTGTGGFVIPLVLQTLLEKYGFRTTLRTWGICLFVLAVPVFYLIKPRLPTRSATPIKPRDLSFVFDRTFLLYQMASIIESLGYFLPTIYLPTYARSMLGAKLFLATLTIILVNVSTAFGMTTLGFLADRLHATTCIMISTVGAVLGTFLLWGFANNLVTLYAFCLVYGFFAGAYPAPWPAITRQIISDSSTRESYATGRTFDPIMILGVMTAGRGIGNLISGPLSEALLNAAQKHVSRTWGGGYAAVIAFTGSTAMIGGASYFFKRCGWMG</sequence>
<feature type="transmembrane region" description="Helical" evidence="5">
    <location>
        <begin position="109"/>
        <end position="127"/>
    </location>
</feature>
<dbReference type="InterPro" id="IPR011701">
    <property type="entry name" value="MFS"/>
</dbReference>
<name>A0A8H4LI28_9HYPO</name>
<dbReference type="GO" id="GO:0016020">
    <property type="term" value="C:membrane"/>
    <property type="evidence" value="ECO:0007669"/>
    <property type="project" value="UniProtKB-SubCell"/>
</dbReference>
<reference evidence="6 7" key="1">
    <citation type="submission" date="2020-01" db="EMBL/GenBank/DDBJ databases">
        <title>Identification and distribution of gene clusters putatively required for synthesis of sphingolipid metabolism inhibitors in phylogenetically diverse species of the filamentous fungus Fusarium.</title>
        <authorList>
            <person name="Kim H.-S."/>
            <person name="Busman M."/>
            <person name="Brown D.W."/>
            <person name="Divon H."/>
            <person name="Uhlig S."/>
            <person name="Proctor R.H."/>
        </authorList>
    </citation>
    <scope>NUCLEOTIDE SEQUENCE [LARGE SCALE GENOMIC DNA]</scope>
    <source>
        <strain evidence="6 7">NRRL 20459</strain>
    </source>
</reference>
<evidence type="ECO:0000256" key="4">
    <source>
        <dbReference type="SAM" id="MobiDB-lite"/>
    </source>
</evidence>
<comment type="caution">
    <text evidence="6">The sequence shown here is derived from an EMBL/GenBank/DDBJ whole genome shotgun (WGS) entry which is preliminary data.</text>
</comment>
<dbReference type="Pfam" id="PF07690">
    <property type="entry name" value="MFS_1"/>
    <property type="match status" value="1"/>
</dbReference>
<feature type="transmembrane region" description="Helical" evidence="5">
    <location>
        <begin position="139"/>
        <end position="160"/>
    </location>
</feature>
<evidence type="ECO:0008006" key="8">
    <source>
        <dbReference type="Google" id="ProtNLM"/>
    </source>
</evidence>
<dbReference type="GO" id="GO:0022857">
    <property type="term" value="F:transmembrane transporter activity"/>
    <property type="evidence" value="ECO:0007669"/>
    <property type="project" value="InterPro"/>
</dbReference>
<comment type="similarity">
    <text evidence="2">Belongs to the major facilitator superfamily. Monocarboxylate porter (TC 2.A.1.13) family.</text>
</comment>